<keyword evidence="1" id="KW-0812">Transmembrane</keyword>
<comment type="caution">
    <text evidence="2">The sequence shown here is derived from an EMBL/GenBank/DDBJ whole genome shotgun (WGS) entry which is preliminary data.</text>
</comment>
<protein>
    <recommendedName>
        <fullName evidence="4">Transmembrane protein</fullName>
    </recommendedName>
</protein>
<evidence type="ECO:0000313" key="2">
    <source>
        <dbReference type="EMBL" id="KWR57650.1"/>
    </source>
</evidence>
<gene>
    <name evidence="2" type="ORF">AA415_00185</name>
</gene>
<organism evidence="2 3">
    <name type="scientific">Bacteroides stercoris</name>
    <dbReference type="NCBI Taxonomy" id="46506"/>
    <lineage>
        <taxon>Bacteria</taxon>
        <taxon>Pseudomonadati</taxon>
        <taxon>Bacteroidota</taxon>
        <taxon>Bacteroidia</taxon>
        <taxon>Bacteroidales</taxon>
        <taxon>Bacteroidaceae</taxon>
        <taxon>Bacteroides</taxon>
    </lineage>
</organism>
<dbReference type="AlphaFoldDB" id="A0A108TCV6"/>
<dbReference type="Proteomes" id="UP000056419">
    <property type="component" value="Unassembled WGS sequence"/>
</dbReference>
<evidence type="ECO:0000313" key="3">
    <source>
        <dbReference type="Proteomes" id="UP000056419"/>
    </source>
</evidence>
<feature type="transmembrane region" description="Helical" evidence="1">
    <location>
        <begin position="89"/>
        <end position="109"/>
    </location>
</feature>
<keyword evidence="1" id="KW-0472">Membrane</keyword>
<proteinExistence type="predicted"/>
<name>A0A108TCV6_BACSE</name>
<feature type="transmembrane region" description="Helical" evidence="1">
    <location>
        <begin position="46"/>
        <end position="69"/>
    </location>
</feature>
<dbReference type="STRING" id="46506.AA415_00185"/>
<sequence>MEEKIKRVVSRTKMMFVYFWLLPVFLVAFGETGGEWVGAYAGDVRTAYFAETVTILLTAVLVPVSLKLFSWMLTKKIDVVAITDALRLYALWSGVRLALLAMPVLAGFLTYYMMLSNKGVLCALIALTASLFCLPGENRLRKELHIEKE</sequence>
<dbReference type="PATRIC" id="fig|46506.5.peg.199"/>
<keyword evidence="1" id="KW-1133">Transmembrane helix</keyword>
<dbReference type="RefSeq" id="WP_060385115.1">
    <property type="nucleotide sequence ID" value="NZ_LRGC01000001.1"/>
</dbReference>
<evidence type="ECO:0000256" key="1">
    <source>
        <dbReference type="SAM" id="Phobius"/>
    </source>
</evidence>
<dbReference type="EMBL" id="LRGC01000001">
    <property type="protein sequence ID" value="KWR57650.1"/>
    <property type="molecule type" value="Genomic_DNA"/>
</dbReference>
<accession>A0A108TCV6</accession>
<reference evidence="2 3" key="1">
    <citation type="journal article" date="2016" name="BMC Genomics">
        <title>Type VI secretion systems of human gut Bacteroidales segregate into three genetic architectures, two of which are contained on mobile genetic elements.</title>
        <authorList>
            <person name="Coyne M.J."/>
            <person name="Roelofs K.G."/>
            <person name="Comstock L.E."/>
        </authorList>
    </citation>
    <scope>NUCLEOTIDE SEQUENCE [LARGE SCALE GENOMIC DNA]</scope>
    <source>
        <strain evidence="2 3">CL09T03C01</strain>
    </source>
</reference>
<feature type="transmembrane region" description="Helical" evidence="1">
    <location>
        <begin position="115"/>
        <end position="134"/>
    </location>
</feature>
<keyword evidence="3" id="KW-1185">Reference proteome</keyword>
<evidence type="ECO:0008006" key="4">
    <source>
        <dbReference type="Google" id="ProtNLM"/>
    </source>
</evidence>